<dbReference type="RefSeq" id="WP_326441401.1">
    <property type="nucleotide sequence ID" value="NZ_JAYMFH010000001.1"/>
</dbReference>
<organism evidence="6 7">
    <name type="scientific">Adlercreutzia shanghongiae</name>
    <dbReference type="NCBI Taxonomy" id="3111773"/>
    <lineage>
        <taxon>Bacteria</taxon>
        <taxon>Bacillati</taxon>
        <taxon>Actinomycetota</taxon>
        <taxon>Coriobacteriia</taxon>
        <taxon>Eggerthellales</taxon>
        <taxon>Eggerthellaceae</taxon>
        <taxon>Adlercreutzia</taxon>
    </lineage>
</organism>
<dbReference type="CDD" id="cd06170">
    <property type="entry name" value="LuxR_C_like"/>
    <property type="match status" value="1"/>
</dbReference>
<dbReference type="Proteomes" id="UP001343724">
    <property type="component" value="Unassembled WGS sequence"/>
</dbReference>
<dbReference type="PROSITE" id="PS50043">
    <property type="entry name" value="HTH_LUXR_2"/>
    <property type="match status" value="1"/>
</dbReference>
<feature type="transmembrane region" description="Helical" evidence="4">
    <location>
        <begin position="89"/>
        <end position="111"/>
    </location>
</feature>
<sequence>MGFSGGNIVANVRASWRDLREQARWYHVGYALFIAFNFIYLHDALPLIGQGGFPPATGMLFLVVFFGARCACAAGCAGVSYARPGSVPSAVAAGFASLLLVIGVTLSVAVLRVPELAFGASEASLLLALSAALLGAGDGLLLMVWGRFCATLPLRTTYLFVLLSYVIALVVTGSPLSLSPWVLLVAAWASFGVMPHLVGRSLASRKISAVRPARDAALRAFGTLWRPVLLAALFALLSNFMLFVSGQQAVEAASAQLTSTLVTLAVVLALLVPALVSTRAVNIAASYRIALPLATGGFLLLAFVWNGGGGVANSLVAMGWLIADVISWCMIAEAVRETRAPAFLLFGVGEGAISLLALLGSVLGYFFASRVGSEVVALLVLALVVVYLFSTVVLFVLKDRSLAAPGTRADERSEVPAGSPSAVAAAAAESEPVLIVEDRVQRSCAALAARAQLTPRETDVLGCLAQGRNTQYMAEHLCISENTVKSHVRNVYQKLGVHSKQDIIDIINADEGDPA</sequence>
<dbReference type="PANTHER" id="PTHR44688">
    <property type="entry name" value="DNA-BINDING TRANSCRIPTIONAL ACTIVATOR DEVR_DOSR"/>
    <property type="match status" value="1"/>
</dbReference>
<dbReference type="InterPro" id="IPR000792">
    <property type="entry name" value="Tscrpt_reg_LuxR_C"/>
</dbReference>
<feature type="transmembrane region" description="Helical" evidence="4">
    <location>
        <begin position="289"/>
        <end position="305"/>
    </location>
</feature>
<keyword evidence="2" id="KW-0238">DNA-binding</keyword>
<accession>A0ABU6IW96</accession>
<dbReference type="PANTHER" id="PTHR44688:SF16">
    <property type="entry name" value="DNA-BINDING TRANSCRIPTIONAL ACTIVATOR DEVR_DOSR"/>
    <property type="match status" value="1"/>
</dbReference>
<name>A0ABU6IW96_9ACTN</name>
<protein>
    <submittedName>
        <fullName evidence="6">Helix-turn-helix transcriptional regulator</fullName>
    </submittedName>
</protein>
<evidence type="ECO:0000313" key="6">
    <source>
        <dbReference type="EMBL" id="MEC4294102.1"/>
    </source>
</evidence>
<dbReference type="InterPro" id="IPR036388">
    <property type="entry name" value="WH-like_DNA-bd_sf"/>
</dbReference>
<reference evidence="6 7" key="1">
    <citation type="submission" date="2024-01" db="EMBL/GenBank/DDBJ databases">
        <title>novel species in genus Adlercreutzia.</title>
        <authorList>
            <person name="Liu X."/>
        </authorList>
    </citation>
    <scope>NUCLEOTIDE SEQUENCE [LARGE SCALE GENOMIC DNA]</scope>
    <source>
        <strain evidence="6 7">R22</strain>
    </source>
</reference>
<proteinExistence type="predicted"/>
<keyword evidence="4" id="KW-0812">Transmembrane</keyword>
<keyword evidence="1" id="KW-0805">Transcription regulation</keyword>
<evidence type="ECO:0000313" key="7">
    <source>
        <dbReference type="Proteomes" id="UP001343724"/>
    </source>
</evidence>
<keyword evidence="4" id="KW-1133">Transmembrane helix</keyword>
<comment type="caution">
    <text evidence="6">The sequence shown here is derived from an EMBL/GenBank/DDBJ whole genome shotgun (WGS) entry which is preliminary data.</text>
</comment>
<keyword evidence="4" id="KW-0472">Membrane</keyword>
<feature type="transmembrane region" description="Helical" evidence="4">
    <location>
        <begin position="157"/>
        <end position="175"/>
    </location>
</feature>
<dbReference type="SUPFAM" id="SSF46894">
    <property type="entry name" value="C-terminal effector domain of the bipartite response regulators"/>
    <property type="match status" value="1"/>
</dbReference>
<feature type="transmembrane region" description="Helical" evidence="4">
    <location>
        <begin position="23"/>
        <end position="40"/>
    </location>
</feature>
<keyword evidence="7" id="KW-1185">Reference proteome</keyword>
<feature type="transmembrane region" description="Helical" evidence="4">
    <location>
        <begin position="60"/>
        <end position="82"/>
    </location>
</feature>
<dbReference type="Gene3D" id="1.10.10.10">
    <property type="entry name" value="Winged helix-like DNA-binding domain superfamily/Winged helix DNA-binding domain"/>
    <property type="match status" value="1"/>
</dbReference>
<dbReference type="Pfam" id="PF00196">
    <property type="entry name" value="GerE"/>
    <property type="match status" value="1"/>
</dbReference>
<feature type="transmembrane region" description="Helical" evidence="4">
    <location>
        <begin position="257"/>
        <end position="277"/>
    </location>
</feature>
<dbReference type="PRINTS" id="PR00038">
    <property type="entry name" value="HTHLUXR"/>
</dbReference>
<keyword evidence="3" id="KW-0804">Transcription</keyword>
<gene>
    <name evidence="6" type="ORF">VJ920_02115</name>
</gene>
<evidence type="ECO:0000256" key="1">
    <source>
        <dbReference type="ARBA" id="ARBA00023015"/>
    </source>
</evidence>
<dbReference type="EMBL" id="JAYMFH010000001">
    <property type="protein sequence ID" value="MEC4294102.1"/>
    <property type="molecule type" value="Genomic_DNA"/>
</dbReference>
<feature type="transmembrane region" description="Helical" evidence="4">
    <location>
        <begin position="343"/>
        <end position="369"/>
    </location>
</feature>
<evidence type="ECO:0000256" key="3">
    <source>
        <dbReference type="ARBA" id="ARBA00023163"/>
    </source>
</evidence>
<feature type="transmembrane region" description="Helical" evidence="4">
    <location>
        <begin position="123"/>
        <end position="145"/>
    </location>
</feature>
<feature type="domain" description="HTH luxR-type" evidence="5">
    <location>
        <begin position="446"/>
        <end position="511"/>
    </location>
</feature>
<feature type="transmembrane region" description="Helical" evidence="4">
    <location>
        <begin position="311"/>
        <end position="331"/>
    </location>
</feature>
<evidence type="ECO:0000256" key="4">
    <source>
        <dbReference type="SAM" id="Phobius"/>
    </source>
</evidence>
<feature type="transmembrane region" description="Helical" evidence="4">
    <location>
        <begin position="181"/>
        <end position="203"/>
    </location>
</feature>
<feature type="transmembrane region" description="Helical" evidence="4">
    <location>
        <begin position="224"/>
        <end position="245"/>
    </location>
</feature>
<feature type="transmembrane region" description="Helical" evidence="4">
    <location>
        <begin position="375"/>
        <end position="397"/>
    </location>
</feature>
<dbReference type="SMART" id="SM00421">
    <property type="entry name" value="HTH_LUXR"/>
    <property type="match status" value="1"/>
</dbReference>
<dbReference type="InterPro" id="IPR016032">
    <property type="entry name" value="Sig_transdc_resp-reg_C-effctor"/>
</dbReference>
<evidence type="ECO:0000259" key="5">
    <source>
        <dbReference type="PROSITE" id="PS50043"/>
    </source>
</evidence>
<evidence type="ECO:0000256" key="2">
    <source>
        <dbReference type="ARBA" id="ARBA00023125"/>
    </source>
</evidence>